<reference evidence="7 8" key="1">
    <citation type="submission" date="2024-02" db="EMBL/GenBank/DDBJ databases">
        <title>De novo assembly and annotation of 12 fungi associated with fruit tree decline syndrome in Ontario, Canada.</title>
        <authorList>
            <person name="Sulman M."/>
            <person name="Ellouze W."/>
            <person name="Ilyukhin E."/>
        </authorList>
    </citation>
    <scope>NUCLEOTIDE SEQUENCE [LARGE SCALE GENOMIC DNA]</scope>
    <source>
        <strain evidence="7 8">M97-236</strain>
    </source>
</reference>
<sequence>MTRTTTLRDPQDVKKKNNLGSLQLRHVDSNQIILIPTPTNDPNDPLNWSTRYRWYIVILVSAAIFFCNFLAAGPTVVITQVTADFFGPPTVNPHFVADISKTAYFFTTTALMQGIGAFLWMPLIAKYGRRPVYVSSFVLYTICAAWAGASTTYGSELASRILMGVAAGAAEVLAPLTISDIFFLHERGTVMAVYTCALSAGASGGIIVAGLISIHNGWRTIYWVATALIGTCTLFVIFTFPETIYLRDAAASREVAQHDSTKLDLESKGPVTSQIDDTSASTTTTANIPEKRSYASSLRIYSGTYTQESLLKLFIRPTAFLILPQVLWATLVMSGTIGFLVAITSNFAPAFETAYGFEPWQAGLCFLAAVIGAFIGIFVGGHFSDWIADKQTQRNGGIREPEMRLPAILVSVVTAPLALILYGVGIQYKLHWICPTIALGLINFSIVQATNVSLTYSIDCYRPVAGEVVVTQMAWKSAFGFLLSFYTNPWVEKSGYLNAYGAMAGISGGLIVLGVPFFFWGARIRSATWHWAPVRKFVHWDEDREVGE</sequence>
<dbReference type="InterPro" id="IPR020846">
    <property type="entry name" value="MFS_dom"/>
</dbReference>
<dbReference type="PROSITE" id="PS50850">
    <property type="entry name" value="MFS"/>
    <property type="match status" value="1"/>
</dbReference>
<name>A0ABR3RYL3_9PLEO</name>
<comment type="caution">
    <text evidence="7">The sequence shown here is derived from an EMBL/GenBank/DDBJ whole genome shotgun (WGS) entry which is preliminary data.</text>
</comment>
<evidence type="ECO:0000256" key="1">
    <source>
        <dbReference type="ARBA" id="ARBA00004141"/>
    </source>
</evidence>
<protein>
    <recommendedName>
        <fullName evidence="6">Major facilitator superfamily (MFS) profile domain-containing protein</fullName>
    </recommendedName>
</protein>
<comment type="subcellular location">
    <subcellularLocation>
        <location evidence="1">Membrane</location>
        <topology evidence="1">Multi-pass membrane protein</topology>
    </subcellularLocation>
</comment>
<dbReference type="SUPFAM" id="SSF103473">
    <property type="entry name" value="MFS general substrate transporter"/>
    <property type="match status" value="1"/>
</dbReference>
<organism evidence="7 8">
    <name type="scientific">Nothophoma quercina</name>
    <dbReference type="NCBI Taxonomy" id="749835"/>
    <lineage>
        <taxon>Eukaryota</taxon>
        <taxon>Fungi</taxon>
        <taxon>Dikarya</taxon>
        <taxon>Ascomycota</taxon>
        <taxon>Pezizomycotina</taxon>
        <taxon>Dothideomycetes</taxon>
        <taxon>Pleosporomycetidae</taxon>
        <taxon>Pleosporales</taxon>
        <taxon>Pleosporineae</taxon>
        <taxon>Didymellaceae</taxon>
        <taxon>Nothophoma</taxon>
    </lineage>
</organism>
<dbReference type="InterPro" id="IPR036259">
    <property type="entry name" value="MFS_trans_sf"/>
</dbReference>
<feature type="transmembrane region" description="Helical" evidence="5">
    <location>
        <begin position="132"/>
        <end position="149"/>
    </location>
</feature>
<feature type="transmembrane region" description="Helical" evidence="5">
    <location>
        <begin position="405"/>
        <end position="424"/>
    </location>
</feature>
<gene>
    <name evidence="7" type="ORF">SLS59_001031</name>
</gene>
<dbReference type="PANTHER" id="PTHR23502">
    <property type="entry name" value="MAJOR FACILITATOR SUPERFAMILY"/>
    <property type="match status" value="1"/>
</dbReference>
<evidence type="ECO:0000313" key="8">
    <source>
        <dbReference type="Proteomes" id="UP001521222"/>
    </source>
</evidence>
<feature type="transmembrane region" description="Helical" evidence="5">
    <location>
        <begin position="161"/>
        <end position="184"/>
    </location>
</feature>
<keyword evidence="8" id="KW-1185">Reference proteome</keyword>
<feature type="transmembrane region" description="Helical" evidence="5">
    <location>
        <begin position="360"/>
        <end position="384"/>
    </location>
</feature>
<dbReference type="EMBL" id="JAKIXB020000003">
    <property type="protein sequence ID" value="KAL1609525.1"/>
    <property type="molecule type" value="Genomic_DNA"/>
</dbReference>
<dbReference type="Pfam" id="PF07690">
    <property type="entry name" value="MFS_1"/>
    <property type="match status" value="1"/>
</dbReference>
<evidence type="ECO:0000256" key="5">
    <source>
        <dbReference type="SAM" id="Phobius"/>
    </source>
</evidence>
<proteinExistence type="predicted"/>
<evidence type="ECO:0000256" key="2">
    <source>
        <dbReference type="ARBA" id="ARBA00022692"/>
    </source>
</evidence>
<feature type="transmembrane region" description="Helical" evidence="5">
    <location>
        <begin position="499"/>
        <end position="520"/>
    </location>
</feature>
<keyword evidence="2 5" id="KW-0812">Transmembrane</keyword>
<dbReference type="Proteomes" id="UP001521222">
    <property type="component" value="Unassembled WGS sequence"/>
</dbReference>
<feature type="domain" description="Major facilitator superfamily (MFS) profile" evidence="6">
    <location>
        <begin position="60"/>
        <end position="548"/>
    </location>
</feature>
<feature type="transmembrane region" description="Helical" evidence="5">
    <location>
        <begin position="464"/>
        <end position="487"/>
    </location>
</feature>
<evidence type="ECO:0000256" key="3">
    <source>
        <dbReference type="ARBA" id="ARBA00022989"/>
    </source>
</evidence>
<feature type="transmembrane region" description="Helical" evidence="5">
    <location>
        <begin position="430"/>
        <end position="452"/>
    </location>
</feature>
<dbReference type="Gene3D" id="1.20.1250.20">
    <property type="entry name" value="MFS general substrate transporter like domains"/>
    <property type="match status" value="1"/>
</dbReference>
<feature type="transmembrane region" description="Helical" evidence="5">
    <location>
        <begin position="191"/>
        <end position="214"/>
    </location>
</feature>
<keyword evidence="4 5" id="KW-0472">Membrane</keyword>
<keyword evidence="3 5" id="KW-1133">Transmembrane helix</keyword>
<accession>A0ABR3RYL3</accession>
<evidence type="ECO:0000256" key="4">
    <source>
        <dbReference type="ARBA" id="ARBA00023136"/>
    </source>
</evidence>
<feature type="transmembrane region" description="Helical" evidence="5">
    <location>
        <begin position="103"/>
        <end position="125"/>
    </location>
</feature>
<feature type="transmembrane region" description="Helical" evidence="5">
    <location>
        <begin position="54"/>
        <end position="83"/>
    </location>
</feature>
<evidence type="ECO:0000313" key="7">
    <source>
        <dbReference type="EMBL" id="KAL1609525.1"/>
    </source>
</evidence>
<dbReference type="PANTHER" id="PTHR23502:SF34">
    <property type="entry name" value="PROTEIN HOL1"/>
    <property type="match status" value="1"/>
</dbReference>
<evidence type="ECO:0000259" key="6">
    <source>
        <dbReference type="PROSITE" id="PS50850"/>
    </source>
</evidence>
<feature type="transmembrane region" description="Helical" evidence="5">
    <location>
        <begin position="326"/>
        <end position="348"/>
    </location>
</feature>
<dbReference type="InterPro" id="IPR011701">
    <property type="entry name" value="MFS"/>
</dbReference>
<feature type="transmembrane region" description="Helical" evidence="5">
    <location>
        <begin position="220"/>
        <end position="240"/>
    </location>
</feature>